<proteinExistence type="predicted"/>
<organism evidence="3 4">
    <name type="scientific">Flavobacterium indicum (strain DSM 17447 / CIP 109464 / GPTSA100-9)</name>
    <dbReference type="NCBI Taxonomy" id="1094466"/>
    <lineage>
        <taxon>Bacteria</taxon>
        <taxon>Pseudomonadati</taxon>
        <taxon>Bacteroidota</taxon>
        <taxon>Flavobacteriia</taxon>
        <taxon>Flavobacteriales</taxon>
        <taxon>Flavobacteriaceae</taxon>
        <taxon>Flavobacterium</taxon>
    </lineage>
</organism>
<keyword evidence="1" id="KW-1133">Transmembrane helix</keyword>
<keyword evidence="2" id="KW-0732">Signal</keyword>
<dbReference type="STRING" id="1094466.KQS_10290"/>
<keyword evidence="4" id="KW-1185">Reference proteome</keyword>
<keyword evidence="1 3" id="KW-0812">Transmembrane</keyword>
<keyword evidence="1" id="KW-0472">Membrane</keyword>
<evidence type="ECO:0000313" key="3">
    <source>
        <dbReference type="EMBL" id="CCG53987.1"/>
    </source>
</evidence>
<dbReference type="AlphaFoldDB" id="H8XVM3"/>
<sequence>MKNNLLKLYLSVFLTFISFLASAQPVDPPADPDPPAAPIDTNLVILAIAGIVFAYYILKSKKLYFIK</sequence>
<name>H8XVM3_FLAIG</name>
<feature type="chain" id="PRO_5003616916" evidence="2">
    <location>
        <begin position="24"/>
        <end position="67"/>
    </location>
</feature>
<accession>H8XVM3</accession>
<dbReference type="Proteomes" id="UP000007599">
    <property type="component" value="Chromosome I"/>
</dbReference>
<evidence type="ECO:0000256" key="1">
    <source>
        <dbReference type="SAM" id="Phobius"/>
    </source>
</evidence>
<dbReference type="HOGENOM" id="CLU_2806173_0_0_10"/>
<dbReference type="RefSeq" id="WP_014389105.1">
    <property type="nucleotide sequence ID" value="NC_017025.1"/>
</dbReference>
<dbReference type="PATRIC" id="fig|1094466.5.peg.2021"/>
<evidence type="ECO:0000256" key="2">
    <source>
        <dbReference type="SAM" id="SignalP"/>
    </source>
</evidence>
<dbReference type="KEGG" id="fin:KQS_10290"/>
<reference evidence="4" key="2">
    <citation type="submission" date="2012-03" db="EMBL/GenBank/DDBJ databases">
        <title>Complete genome sequence of Flavobacterium indicum GPTSA100-9T, isolated from warm spring water.</title>
        <authorList>
            <person name="Barbier P."/>
            <person name="Houel A."/>
            <person name="Loux V."/>
            <person name="Poulain J."/>
            <person name="Bernardet J.-F."/>
            <person name="Touchon M."/>
            <person name="Duchaud E."/>
        </authorList>
    </citation>
    <scope>NUCLEOTIDE SEQUENCE [LARGE SCALE GENOMIC DNA]</scope>
    <source>
        <strain evidence="4">DSM 17447 / CIP 109464 / GPTSA100-9</strain>
    </source>
</reference>
<evidence type="ECO:0000313" key="4">
    <source>
        <dbReference type="Proteomes" id="UP000007599"/>
    </source>
</evidence>
<protein>
    <submittedName>
        <fullName evidence="3">Hypothetical transmembrane protein</fullName>
    </submittedName>
</protein>
<feature type="transmembrane region" description="Helical" evidence="1">
    <location>
        <begin position="39"/>
        <end position="58"/>
    </location>
</feature>
<dbReference type="EMBL" id="HE774682">
    <property type="protein sequence ID" value="CCG53987.1"/>
    <property type="molecule type" value="Genomic_DNA"/>
</dbReference>
<feature type="signal peptide" evidence="2">
    <location>
        <begin position="1"/>
        <end position="23"/>
    </location>
</feature>
<gene>
    <name evidence="3" type="ordered locus">KQS_10290</name>
</gene>
<reference evidence="3 4" key="1">
    <citation type="journal article" date="2012" name="J. Bacteriol.">
        <title>Complete Genome Sequence of Flavobacterium indicum GPSTA100-9T, Isolated from Warm Spring Water.</title>
        <authorList>
            <person name="Barbier P."/>
            <person name="Houel A."/>
            <person name="Loux V."/>
            <person name="Poulain J."/>
            <person name="Bernardet J.F."/>
            <person name="Touchon M."/>
            <person name="Duchaud E."/>
        </authorList>
    </citation>
    <scope>NUCLEOTIDE SEQUENCE [LARGE SCALE GENOMIC DNA]</scope>
    <source>
        <strain evidence="4">DSM 17447 / CIP 109464 / GPTSA100-9</strain>
    </source>
</reference>